<dbReference type="GO" id="GO:0006310">
    <property type="term" value="P:DNA recombination"/>
    <property type="evidence" value="ECO:0007669"/>
    <property type="project" value="TreeGrafter"/>
</dbReference>
<organism evidence="6">
    <name type="scientific">Acinetobacter junii</name>
    <dbReference type="NCBI Taxonomy" id="40215"/>
    <lineage>
        <taxon>Bacteria</taxon>
        <taxon>Pseudomonadati</taxon>
        <taxon>Pseudomonadota</taxon>
        <taxon>Gammaproteobacteria</taxon>
        <taxon>Moraxellales</taxon>
        <taxon>Moraxellaceae</taxon>
        <taxon>Acinetobacter</taxon>
    </lineage>
</organism>
<evidence type="ECO:0000259" key="5">
    <source>
        <dbReference type="Pfam" id="PF22721"/>
    </source>
</evidence>
<reference evidence="6" key="2">
    <citation type="submission" date="2021-06" db="EMBL/GenBank/DDBJ databases">
        <authorList>
            <person name="Diorio-Toth L."/>
        </authorList>
    </citation>
    <scope>NUCLEOTIDE SEQUENCE</scope>
    <source>
        <plasmid evidence="6">pAJ_351-2</plasmid>
    </source>
</reference>
<feature type="domain" description="UvrD-like helicase C-terminal" evidence="3">
    <location>
        <begin position="614"/>
        <end position="664"/>
    </location>
</feature>
<evidence type="ECO:0000259" key="3">
    <source>
        <dbReference type="Pfam" id="PF13538"/>
    </source>
</evidence>
<dbReference type="PANTHER" id="PTHR43788">
    <property type="entry name" value="DNA2/NAM7 HELICASE FAMILY MEMBER"/>
    <property type="match status" value="1"/>
</dbReference>
<keyword evidence="1" id="KW-0547">Nucleotide-binding</keyword>
<dbReference type="CDD" id="cd17933">
    <property type="entry name" value="DEXSc_RecD-like"/>
    <property type="match status" value="1"/>
</dbReference>
<dbReference type="InterPro" id="IPR027785">
    <property type="entry name" value="UvrD-like_helicase_C"/>
</dbReference>
<dbReference type="GO" id="GO:0009338">
    <property type="term" value="C:exodeoxyribonuclease V complex"/>
    <property type="evidence" value="ECO:0007669"/>
    <property type="project" value="TreeGrafter"/>
</dbReference>
<dbReference type="Pfam" id="PF13538">
    <property type="entry name" value="UvrD_C_2"/>
    <property type="match status" value="1"/>
</dbReference>
<evidence type="ECO:0000256" key="2">
    <source>
        <dbReference type="ARBA" id="ARBA00022840"/>
    </source>
</evidence>
<accession>A0A8F6R4L7</accession>
<protein>
    <submittedName>
        <fullName evidence="6">AAA family ATPase</fullName>
    </submittedName>
</protein>
<dbReference type="CDD" id="cd18809">
    <property type="entry name" value="SF1_C_RecD"/>
    <property type="match status" value="1"/>
</dbReference>
<dbReference type="Proteomes" id="UP000279359">
    <property type="component" value="Plasmid pAJ_351-2"/>
</dbReference>
<dbReference type="Pfam" id="PF13643">
    <property type="entry name" value="DUF4145"/>
    <property type="match status" value="1"/>
</dbReference>
<dbReference type="AlphaFoldDB" id="A0A8F6R4L7"/>
<name>A0A8F6R4L7_ACIJU</name>
<evidence type="ECO:0000256" key="1">
    <source>
        <dbReference type="ARBA" id="ARBA00022741"/>
    </source>
</evidence>
<dbReference type="Gene3D" id="3.40.50.300">
    <property type="entry name" value="P-loop containing nucleotide triphosphate hydrolases"/>
    <property type="match status" value="2"/>
</dbReference>
<geneLocation type="plasmid" evidence="6">
    <name>pAJ_351-2</name>
</geneLocation>
<keyword evidence="2" id="KW-0067">ATP-binding</keyword>
<feature type="domain" description="DUF4145" evidence="4">
    <location>
        <begin position="22"/>
        <end position="104"/>
    </location>
</feature>
<reference evidence="6" key="1">
    <citation type="journal article" date="2019" name="Nat. Commun.">
        <title>Spatiotemporal dynamics of multidrug resistant bacteria on intensive care unit surfaces.</title>
        <authorList>
            <person name="D'Souza A.W."/>
            <person name="Potter R.F."/>
            <person name="Wallace M."/>
            <person name="Shupe A."/>
            <person name="Patel S."/>
            <person name="Sun X."/>
            <person name="Gul D."/>
            <person name="Kwon J.H."/>
            <person name="Andleeb S."/>
            <person name="Burnham C.D."/>
            <person name="Dantas G."/>
        </authorList>
    </citation>
    <scope>NUCLEOTIDE SEQUENCE</scope>
    <source>
        <plasmid evidence="6">pAJ_351-2</plasmid>
    </source>
</reference>
<dbReference type="EMBL" id="CP078019">
    <property type="protein sequence ID" value="QXR29581.1"/>
    <property type="molecule type" value="Genomic_DNA"/>
</dbReference>
<dbReference type="RefSeq" id="WP_171425392.1">
    <property type="nucleotide sequence ID" value="NZ_CP078019.1"/>
</dbReference>
<dbReference type="InterPro" id="IPR050534">
    <property type="entry name" value="Coronavir_polyprotein_1ab"/>
</dbReference>
<feature type="domain" description="TATA-binding-like protein" evidence="5">
    <location>
        <begin position="824"/>
        <end position="900"/>
    </location>
</feature>
<dbReference type="InterPro" id="IPR027417">
    <property type="entry name" value="P-loop_NTPase"/>
</dbReference>
<dbReference type="SUPFAM" id="SSF52540">
    <property type="entry name" value="P-loop containing nucleoside triphosphate hydrolases"/>
    <property type="match status" value="2"/>
</dbReference>
<dbReference type="GO" id="GO:0005524">
    <property type="term" value="F:ATP binding"/>
    <property type="evidence" value="ECO:0007669"/>
    <property type="project" value="UniProtKB-KW"/>
</dbReference>
<evidence type="ECO:0000259" key="4">
    <source>
        <dbReference type="Pfam" id="PF13643"/>
    </source>
</evidence>
<dbReference type="InterPro" id="IPR054572">
    <property type="entry name" value="TBP-TOTE"/>
</dbReference>
<dbReference type="Pfam" id="PF22721">
    <property type="entry name" value="TBP-TOTE"/>
    <property type="match status" value="2"/>
</dbReference>
<dbReference type="PANTHER" id="PTHR43788:SF6">
    <property type="entry name" value="DNA HELICASE B"/>
    <property type="match status" value="1"/>
</dbReference>
<dbReference type="InterPro" id="IPR025285">
    <property type="entry name" value="DUF4145"/>
</dbReference>
<feature type="domain" description="TATA-binding-like protein" evidence="5">
    <location>
        <begin position="728"/>
        <end position="804"/>
    </location>
</feature>
<gene>
    <name evidence="6" type="ORF">EGT69_016995</name>
</gene>
<sequence>MSNNFLLLKSDWTDLFNYAVKAKNNISEDPSIACVHMRCFAEHLVDVLYQHLNLNTPQPNSLFTRLDQHEFKQLIPEVIQSGLHMVRMIGNKAAHGQHIESQIAIDLLADLNDLTAWFIHFMPSHSFTSGVDIVQKSPSGTTGVAHSSDELLQIKTAEIQQLHALAQPQLRSKHHLQLLDTFAEYDLTDDQQHLVKQLDQFFSTKSPQVFLLKGYAGTGKTFITKGLTEYFKSIRRNYVLAAPTGKAAKVIEQKTGSKASTIHKAIYAINDIKQYKEEVEGSETYKFYASLAANDDPVDTVYIIDEASMVSDHYQESEFFRFGSGYLLQDLLEYINLDHNDHQKKIIFIGDNAQLPPVGMNLSPALSEHYLTTEYGIQLIGYELREVVRQKSESGVLYHASQLRQAMENNVFNQLVIETHFDDVHRLHYDEFMSSYLAVSNGKMSADTIVLAQSNADVAAYNQRIREHFFPEKIELQPRDKIIVVNNYYDPVSGKMIANGEFGMVKQVHGEKEIRHVTIRCKNKNTEQVEEIAIELLFRDVQLVLKDLDGRPYYIDCKIVENLLDSAHADLVSDESKAIYVDFCIRHPRLKPNSVEFKDTLKADPYFNALKIKYGYAITCHKAQGSEWKHVFVKCKTHTNPLSAAYFRWFYTAITRTSVELHLIDPPNIPLGGGLTPIQPSYIPEHLQQTASDLNDELHPTDDVTVTATCDKEQHDQAIALGIPQDNACLMSIFNRVQALIAGSEFRILEIKHQQYQEAYRFVDQHNDVIKIAIHYNSKHNVSSVRTQNMSANSSQLEQRLSALKRPTASMTPEAEDTTITFEQEFLAQFHQRLINLCEPRSVEIMQVQQKEWYQIYTFKKQQDIAVFKIWYSAKQRFSRFQAELKQCSSMPFVQEINQLLTEDLAV</sequence>
<proteinExistence type="predicted"/>
<dbReference type="Pfam" id="PF13604">
    <property type="entry name" value="AAA_30"/>
    <property type="match status" value="1"/>
</dbReference>
<keyword evidence="6" id="KW-0614">Plasmid</keyword>
<dbReference type="GO" id="GO:0017116">
    <property type="term" value="F:single-stranded DNA helicase activity"/>
    <property type="evidence" value="ECO:0007669"/>
    <property type="project" value="TreeGrafter"/>
</dbReference>
<evidence type="ECO:0000313" key="6">
    <source>
        <dbReference type="EMBL" id="QXR29581.1"/>
    </source>
</evidence>